<organism evidence="2 3">
    <name type="scientific">Candidatus Roizmanbacteria bacterium CG_4_10_14_0_2_um_filter_36_35</name>
    <dbReference type="NCBI Taxonomy" id="1974822"/>
    <lineage>
        <taxon>Bacteria</taxon>
        <taxon>Candidatus Roizmaniibacteriota</taxon>
    </lineage>
</organism>
<protein>
    <recommendedName>
        <fullName evidence="4">DUF1648 domain-containing protein</fullName>
    </recommendedName>
</protein>
<dbReference type="Proteomes" id="UP000230177">
    <property type="component" value="Unassembled WGS sequence"/>
</dbReference>
<comment type="caution">
    <text evidence="2">The sequence shown here is derived from an EMBL/GenBank/DDBJ whole genome shotgun (WGS) entry which is preliminary data.</text>
</comment>
<proteinExistence type="predicted"/>
<name>A0A2M7U8J5_9BACT</name>
<evidence type="ECO:0000256" key="1">
    <source>
        <dbReference type="SAM" id="Phobius"/>
    </source>
</evidence>
<gene>
    <name evidence="2" type="ORF">COY13_02905</name>
</gene>
<keyword evidence="1" id="KW-0812">Transmembrane</keyword>
<evidence type="ECO:0000313" key="3">
    <source>
        <dbReference type="Proteomes" id="UP000230177"/>
    </source>
</evidence>
<reference evidence="3" key="1">
    <citation type="submission" date="2017-09" db="EMBL/GenBank/DDBJ databases">
        <title>Depth-based differentiation of microbial function through sediment-hosted aquifers and enrichment of novel symbionts in the deep terrestrial subsurface.</title>
        <authorList>
            <person name="Probst A.J."/>
            <person name="Ladd B."/>
            <person name="Jarett J.K."/>
            <person name="Geller-Mcgrath D.E."/>
            <person name="Sieber C.M.K."/>
            <person name="Emerson J.B."/>
            <person name="Anantharaman K."/>
            <person name="Thomas B.C."/>
            <person name="Malmstrom R."/>
            <person name="Stieglmeier M."/>
            <person name="Klingl A."/>
            <person name="Woyke T."/>
            <person name="Ryan C.M."/>
            <person name="Banfield J.F."/>
        </authorList>
    </citation>
    <scope>NUCLEOTIDE SEQUENCE [LARGE SCALE GENOMIC DNA]</scope>
</reference>
<keyword evidence="1" id="KW-1133">Transmembrane helix</keyword>
<accession>A0A2M7U8J5</accession>
<evidence type="ECO:0008006" key="4">
    <source>
        <dbReference type="Google" id="ProtNLM"/>
    </source>
</evidence>
<feature type="transmembrane region" description="Helical" evidence="1">
    <location>
        <begin position="43"/>
        <end position="59"/>
    </location>
</feature>
<dbReference type="EMBL" id="PFOE01000077">
    <property type="protein sequence ID" value="PIZ67556.1"/>
    <property type="molecule type" value="Genomic_DNA"/>
</dbReference>
<sequence>MINLLIAGNAIMILTFILKFNNLPPQLPLFYSRPWGEAQLVDSWMIFLIPLLLNLLYITNNYLYKKFFLGNNLIKKTFNYLNILLIIGFTFIFVKIIFLVS</sequence>
<feature type="transmembrane region" description="Helical" evidence="1">
    <location>
        <begin position="80"/>
        <end position="100"/>
    </location>
</feature>
<dbReference type="AlphaFoldDB" id="A0A2M7U8J5"/>
<keyword evidence="1" id="KW-0472">Membrane</keyword>
<evidence type="ECO:0000313" key="2">
    <source>
        <dbReference type="EMBL" id="PIZ67556.1"/>
    </source>
</evidence>